<feature type="domain" description="Glycosyltransferase subfamily 4-like N-terminal" evidence="1">
    <location>
        <begin position="13"/>
        <end position="175"/>
    </location>
</feature>
<organism evidence="2 3">
    <name type="scientific">Leptothrix ochracea L12</name>
    <dbReference type="NCBI Taxonomy" id="735332"/>
    <lineage>
        <taxon>Bacteria</taxon>
        <taxon>Pseudomonadati</taxon>
        <taxon>Pseudomonadota</taxon>
        <taxon>Betaproteobacteria</taxon>
        <taxon>Burkholderiales</taxon>
        <taxon>Sphaerotilaceae</taxon>
        <taxon>Leptothrix</taxon>
    </lineage>
</organism>
<evidence type="ECO:0000259" key="1">
    <source>
        <dbReference type="Pfam" id="PF13439"/>
    </source>
</evidence>
<dbReference type="PANTHER" id="PTHR12526">
    <property type="entry name" value="GLYCOSYLTRANSFERASE"/>
    <property type="match status" value="1"/>
</dbReference>
<accession>I4Z522</accession>
<dbReference type="GeneID" id="92352366"/>
<dbReference type="HOGENOM" id="CLU_009583_0_3_4"/>
<dbReference type="InterPro" id="IPR028098">
    <property type="entry name" value="Glyco_trans_4-like_N"/>
</dbReference>
<dbReference type="RefSeq" id="WP_009453593.1">
    <property type="nucleotide sequence ID" value="NZ_JH660693.1"/>
</dbReference>
<dbReference type="EMBL" id="JH660693">
    <property type="protein sequence ID" value="EIM31314.1"/>
    <property type="molecule type" value="Genomic_DNA"/>
</dbReference>
<dbReference type="Pfam" id="PF13692">
    <property type="entry name" value="Glyco_trans_1_4"/>
    <property type="match status" value="1"/>
</dbReference>
<dbReference type="AlphaFoldDB" id="I4Z522"/>
<reference evidence="2 3" key="1">
    <citation type="submission" date="2012-04" db="EMBL/GenBank/DDBJ databases">
        <title>Improved High-Quality Draft sequence of Leptothrix ochracea L12.</title>
        <authorList>
            <consortium name="US DOE Joint Genome Institute"/>
            <person name="Lucas S."/>
            <person name="Han J."/>
            <person name="Lapidus A."/>
            <person name="Cheng J.-F."/>
            <person name="Goodwin L."/>
            <person name="Pitluck S."/>
            <person name="Peters L."/>
            <person name="Zeytun A."/>
            <person name="Detter J.C."/>
            <person name="Han C."/>
            <person name="Tapia R."/>
            <person name="Land M."/>
            <person name="Hauser L."/>
            <person name="Kyrpides N."/>
            <person name="Ivanova N."/>
            <person name="Pagani I."/>
            <person name="Stepanauskas R."/>
            <person name="Masland D."/>
            <person name="Poulton N."/>
            <person name="Emerson D."/>
            <person name="Fleming E."/>
            <person name="Woyke T."/>
        </authorList>
    </citation>
    <scope>NUCLEOTIDE SEQUENCE [LARGE SCALE GENOMIC DNA]</scope>
    <source>
        <strain evidence="2 3">L12</strain>
    </source>
</reference>
<protein>
    <submittedName>
        <fullName evidence="2">Glycosyltransferase</fullName>
    </submittedName>
</protein>
<dbReference type="Pfam" id="PF13439">
    <property type="entry name" value="Glyco_transf_4"/>
    <property type="match status" value="1"/>
</dbReference>
<dbReference type="Proteomes" id="UP000053899">
    <property type="component" value="Unassembled WGS sequence"/>
</dbReference>
<proteinExistence type="predicted"/>
<dbReference type="GO" id="GO:0016757">
    <property type="term" value="F:glycosyltransferase activity"/>
    <property type="evidence" value="ECO:0007669"/>
    <property type="project" value="UniProtKB-ARBA"/>
</dbReference>
<dbReference type="CDD" id="cd03807">
    <property type="entry name" value="GT4_WbnK-like"/>
    <property type="match status" value="1"/>
</dbReference>
<evidence type="ECO:0000313" key="2">
    <source>
        <dbReference type="EMBL" id="EIM31314.1"/>
    </source>
</evidence>
<evidence type="ECO:0000313" key="3">
    <source>
        <dbReference type="Proteomes" id="UP000053899"/>
    </source>
</evidence>
<dbReference type="PANTHER" id="PTHR12526:SF630">
    <property type="entry name" value="GLYCOSYLTRANSFERASE"/>
    <property type="match status" value="1"/>
</dbReference>
<sequence length="382" mass="41295">MKVVHVIIGLGRGGAEMMLKRLVEAHQGNTSYQHEVISLTTMGVYGDALQAMGVPVHALGLRGVLGVPRVLWALQRLIRQIQPDVVQTWMYHADLLGGLAAKVAGGMPVIWGIHSLDLKRSGSHPTRVVQKLCAWSSSWLPSRILCVAEASRRVHVALGYDAQRITVIPNGFDAEPAPIAAEAVAALRAELGMTAGQVLIGCVGRFNPAKDHRNFVEAAARVAQRRPEARFLMVGTGLDKDNAILWSWIAVTGCAERFFLLGERSDVPRLLAAMDVFCSSSRTEAFPLVVGEAMVMARPSVVTDVGDTALLVGDTARVVERENPQALAQGLLDLLAMSAEDRAAMGGRAHARLQREFSMRRARERTEAVYAQVVASTKKGST</sequence>
<dbReference type="OrthoDB" id="9775208at2"/>
<keyword evidence="2" id="KW-0808">Transferase</keyword>
<dbReference type="SUPFAM" id="SSF53756">
    <property type="entry name" value="UDP-Glycosyltransferase/glycogen phosphorylase"/>
    <property type="match status" value="1"/>
</dbReference>
<name>I4Z522_9BURK</name>
<keyword evidence="3" id="KW-1185">Reference proteome</keyword>
<dbReference type="Gene3D" id="3.40.50.2000">
    <property type="entry name" value="Glycogen Phosphorylase B"/>
    <property type="match status" value="2"/>
</dbReference>
<gene>
    <name evidence="2" type="ORF">LepocDRAFT_00000410</name>
</gene>